<accession>A0A846QU70</accession>
<reference evidence="1 2" key="1">
    <citation type="submission" date="2020-03" db="EMBL/GenBank/DDBJ databases">
        <title>Genomic Encyclopedia of Type Strains, Phase IV (KMG-IV): sequencing the most valuable type-strain genomes for metagenomic binning, comparative biology and taxonomic classification.</title>
        <authorList>
            <person name="Goeker M."/>
        </authorList>
    </citation>
    <scope>NUCLEOTIDE SEQUENCE [LARGE SCALE GENOMIC DNA]</scope>
    <source>
        <strain evidence="1 2">DSM 24233</strain>
    </source>
</reference>
<evidence type="ECO:0000313" key="1">
    <source>
        <dbReference type="EMBL" id="NJB69045.1"/>
    </source>
</evidence>
<dbReference type="AlphaFoldDB" id="A0A846QU70"/>
<organism evidence="1 2">
    <name type="scientific">Desulfobaculum xiamenense</name>
    <dbReference type="NCBI Taxonomy" id="995050"/>
    <lineage>
        <taxon>Bacteria</taxon>
        <taxon>Pseudomonadati</taxon>
        <taxon>Thermodesulfobacteriota</taxon>
        <taxon>Desulfovibrionia</taxon>
        <taxon>Desulfovibrionales</taxon>
        <taxon>Desulfovibrionaceae</taxon>
        <taxon>Desulfobaculum</taxon>
    </lineage>
</organism>
<evidence type="ECO:0000313" key="2">
    <source>
        <dbReference type="Proteomes" id="UP000580856"/>
    </source>
</evidence>
<protein>
    <submittedName>
        <fullName evidence="1">Uncharacterized protein</fullName>
    </submittedName>
</protein>
<gene>
    <name evidence="1" type="ORF">GGQ74_002739</name>
</gene>
<dbReference type="RefSeq" id="WP_167942134.1">
    <property type="nucleotide sequence ID" value="NZ_JAATJA010000003.1"/>
</dbReference>
<comment type="caution">
    <text evidence="1">The sequence shown here is derived from an EMBL/GenBank/DDBJ whole genome shotgun (WGS) entry which is preliminary data.</text>
</comment>
<proteinExistence type="predicted"/>
<keyword evidence="2" id="KW-1185">Reference proteome</keyword>
<name>A0A846QU70_9BACT</name>
<dbReference type="Proteomes" id="UP000580856">
    <property type="component" value="Unassembled WGS sequence"/>
</dbReference>
<dbReference type="EMBL" id="JAATJA010000003">
    <property type="protein sequence ID" value="NJB69045.1"/>
    <property type="molecule type" value="Genomic_DNA"/>
</dbReference>
<sequence>MKREFEAREPRSYASLGARMREELRPGLIGEIGATGICDAMIGEYGELASAAGSLLDLLGRKGFEASLSDDEREAFSMIMARISMSGYRAGLIVEESSNAEMESHLVQCEPQSRHMN</sequence>